<dbReference type="GO" id="GO:0004386">
    <property type="term" value="F:helicase activity"/>
    <property type="evidence" value="ECO:0007669"/>
    <property type="project" value="InterPro"/>
</dbReference>
<feature type="domain" description="DNA2/NAM7 helicase-like C-terminal" evidence="2">
    <location>
        <begin position="834"/>
        <end position="1066"/>
    </location>
</feature>
<dbReference type="EMBL" id="JOKH01000002">
    <property type="protein sequence ID" value="KEQ17886.1"/>
    <property type="molecule type" value="Genomic_DNA"/>
</dbReference>
<accession>A0A081NHG3</accession>
<dbReference type="InterPro" id="IPR041679">
    <property type="entry name" value="DNA2/NAM7-like_C"/>
</dbReference>
<dbReference type="PANTHER" id="PTHR10887:SF495">
    <property type="entry name" value="HELICASE SENATAXIN ISOFORM X1-RELATED"/>
    <property type="match status" value="1"/>
</dbReference>
<evidence type="ECO:0000259" key="1">
    <source>
        <dbReference type="Pfam" id="PF13086"/>
    </source>
</evidence>
<dbReference type="AlphaFoldDB" id="A0A081NHG3"/>
<dbReference type="CDD" id="cd17934">
    <property type="entry name" value="DEXXQc_Upf1-like"/>
    <property type="match status" value="1"/>
</dbReference>
<reference evidence="3 4" key="1">
    <citation type="submission" date="2014-06" db="EMBL/GenBank/DDBJ databases">
        <title>Whole Genome Sequences of Three Symbiotic Endozoicomonas Bacteria.</title>
        <authorList>
            <person name="Neave M.J."/>
            <person name="Apprill A."/>
            <person name="Voolstra C.R."/>
        </authorList>
    </citation>
    <scope>NUCLEOTIDE SEQUENCE [LARGE SCALE GENOMIC DNA]</scope>
    <source>
        <strain evidence="3 4">DSM 25634</strain>
    </source>
</reference>
<dbReference type="Gene3D" id="3.40.50.300">
    <property type="entry name" value="P-loop containing nucleotide triphosphate hydrolases"/>
    <property type="match status" value="2"/>
</dbReference>
<evidence type="ECO:0008006" key="5">
    <source>
        <dbReference type="Google" id="ProtNLM"/>
    </source>
</evidence>
<keyword evidence="4" id="KW-1185">Reference proteome</keyword>
<dbReference type="eggNOG" id="COG1112">
    <property type="taxonomic scope" value="Bacteria"/>
</dbReference>
<dbReference type="InterPro" id="IPR047187">
    <property type="entry name" value="SF1_C_Upf1"/>
</dbReference>
<evidence type="ECO:0000259" key="2">
    <source>
        <dbReference type="Pfam" id="PF13087"/>
    </source>
</evidence>
<dbReference type="InterPro" id="IPR027417">
    <property type="entry name" value="P-loop_NTPase"/>
</dbReference>
<dbReference type="SUPFAM" id="SSF52540">
    <property type="entry name" value="P-loop containing nucleoside triphosphate hydrolases"/>
    <property type="match status" value="1"/>
</dbReference>
<proteinExistence type="predicted"/>
<dbReference type="Pfam" id="PF13086">
    <property type="entry name" value="AAA_11"/>
    <property type="match status" value="1"/>
</dbReference>
<dbReference type="InterPro" id="IPR045055">
    <property type="entry name" value="DNA2/NAM7-like"/>
</dbReference>
<sequence>MLEPEIIRLRPLDQDEYIKSQWQQGDEAYLISRQGDIYINQQDHLLPVEIIDHEDKVKTLVAQRNTFWVITALTPQDIYLQKCTVSARVENSFKIGVDEWTAENLSSKNVITSDSVNDAIQWLSDEFLLESDRTSGVFTKIPARRSEDTLTLLGHEWQAILEVSPDNTTTLKHIQRAQRSDEAIGVLEGEIIFADTSQQSVVNSKEAKRKFEEALRSHGSYVSLWEDYSNTDWELVVEQAREVGFFRYTKTAAKGEESILWEFSAEDEAALKGFLERFDALDSKDFQIESSGTKPDWLDNEKAVHESGFDHVQDKVSGELYRRNQNGLVLKLDDQRKQDRPASDGYLYLSLSGHITNRNRRQKAKDQIQSGNNPMPQLHRLLEGYAEGARRRNTLRALTPYAREVFKGGSPTSKQESAIDIALNTPDIAIIVGPPGTGKTQVITALQRRLAEESGNHELNHQTLISSFQHDAVDNVIARSDVFGLPAVKVGGRGGKKSDTSADPVDTWCQKKHQDVGLKLSDYLDSKPFLGTLRELFTSVSTLQVAPMLPEERQQKLDEISSLLEKLYKECSVRLPSSIRTDWDIWAEEHKVSLHSQKMGLDDLLIRRIRSLRTTPDSYADDGSEQAWALLDQVYIYPDLLNTSQKELLEQLANSFDCVTTEQLEQLSELQNMLLDHTRHDYRPPVLKTVIDKQGCQILNALLEAIREKIESSQLGEYAVLENYQQSLLNEPYRVREAAQSYTSILAATCQQSASNQMSALKNVDFQNDINFESVIVDEAARANPLDLFIPMAMAKRRVVLVGDHRQLPHMLEPEVEKTMSVRDELDANRQEMLKESLFERLFKQLKKLEAQDGRSRVITLDTQFRMHPVLGDFVSRNFYENHKEERIKSGRPEDDFKHGLKDFENKVCAWIDLPKSDGNWKRRGTSRYRTIEAREIALRIKKMMEENLNTSFGIITFYSAQRDEILEQLKQIDVAEKVHGNYKIRSQWSTLANGDERLRVGSVDAFQGKEFNVVFLSTVLTNSASLPDLSDDKAVRKKYGFLTLENRLNVAMSRQQQLLICVGDAEMFKSEEAEKVVPAMNAFYELCGGEHGKIVH</sequence>
<dbReference type="eggNOG" id="COG0507">
    <property type="taxonomic scope" value="Bacteria"/>
</dbReference>
<feature type="domain" description="DNA2/NAM7 helicase helicase" evidence="1">
    <location>
        <begin position="413"/>
        <end position="809"/>
    </location>
</feature>
<evidence type="ECO:0000313" key="3">
    <source>
        <dbReference type="EMBL" id="KEQ17886.1"/>
    </source>
</evidence>
<dbReference type="PANTHER" id="PTHR10887">
    <property type="entry name" value="DNA2/NAM7 HELICASE FAMILY"/>
    <property type="match status" value="1"/>
</dbReference>
<protein>
    <recommendedName>
        <fullName evidence="5">AAA+ ATPase domain-containing protein</fullName>
    </recommendedName>
</protein>
<organism evidence="3 4">
    <name type="scientific">Endozoicomonas numazuensis</name>
    <dbReference type="NCBI Taxonomy" id="1137799"/>
    <lineage>
        <taxon>Bacteria</taxon>
        <taxon>Pseudomonadati</taxon>
        <taxon>Pseudomonadota</taxon>
        <taxon>Gammaproteobacteria</taxon>
        <taxon>Oceanospirillales</taxon>
        <taxon>Endozoicomonadaceae</taxon>
        <taxon>Endozoicomonas</taxon>
    </lineage>
</organism>
<gene>
    <name evidence="3" type="ORF">GZ78_09605</name>
</gene>
<name>A0A081NHG3_9GAMM</name>
<dbReference type="CDD" id="cd18808">
    <property type="entry name" value="SF1_C_Upf1"/>
    <property type="match status" value="1"/>
</dbReference>
<dbReference type="STRING" id="1137799.GZ78_09605"/>
<dbReference type="Proteomes" id="UP000028073">
    <property type="component" value="Unassembled WGS sequence"/>
</dbReference>
<comment type="caution">
    <text evidence="3">The sequence shown here is derived from an EMBL/GenBank/DDBJ whole genome shotgun (WGS) entry which is preliminary data.</text>
</comment>
<evidence type="ECO:0000313" key="4">
    <source>
        <dbReference type="Proteomes" id="UP000028073"/>
    </source>
</evidence>
<dbReference type="Pfam" id="PF13087">
    <property type="entry name" value="AAA_12"/>
    <property type="match status" value="1"/>
</dbReference>
<dbReference type="InterPro" id="IPR041677">
    <property type="entry name" value="DNA2/NAM7_AAA_11"/>
</dbReference>